<evidence type="ECO:0000259" key="12">
    <source>
        <dbReference type="PROSITE" id="PS50003"/>
    </source>
</evidence>
<evidence type="ECO:0000313" key="15">
    <source>
        <dbReference type="Proteomes" id="UP000076798"/>
    </source>
</evidence>
<feature type="region of interest" description="Disordered" evidence="11">
    <location>
        <begin position="1315"/>
        <end position="1353"/>
    </location>
</feature>
<feature type="compositionally biased region" description="Basic and acidic residues" evidence="11">
    <location>
        <begin position="1401"/>
        <end position="1416"/>
    </location>
</feature>
<evidence type="ECO:0000256" key="5">
    <source>
        <dbReference type="ARBA" id="ARBA00022801"/>
    </source>
</evidence>
<keyword evidence="7" id="KW-0443">Lipid metabolism</keyword>
<feature type="compositionally biased region" description="Basic and acidic residues" evidence="11">
    <location>
        <begin position="1643"/>
        <end position="1655"/>
    </location>
</feature>
<evidence type="ECO:0000256" key="7">
    <source>
        <dbReference type="ARBA" id="ARBA00023098"/>
    </source>
</evidence>
<dbReference type="Proteomes" id="UP000076798">
    <property type="component" value="Unassembled WGS sequence"/>
</dbReference>
<evidence type="ECO:0000256" key="2">
    <source>
        <dbReference type="ARBA" id="ARBA00008664"/>
    </source>
</evidence>
<feature type="compositionally biased region" description="Basic residues" evidence="11">
    <location>
        <begin position="654"/>
        <end position="667"/>
    </location>
</feature>
<dbReference type="PANTHER" id="PTHR18896">
    <property type="entry name" value="PHOSPHOLIPASE D"/>
    <property type="match status" value="1"/>
</dbReference>
<feature type="region of interest" description="Disordered" evidence="11">
    <location>
        <begin position="593"/>
        <end position="624"/>
    </location>
</feature>
<feature type="compositionally biased region" description="Basic and acidic residues" evidence="11">
    <location>
        <begin position="745"/>
        <end position="757"/>
    </location>
</feature>
<dbReference type="CDD" id="cd09138">
    <property type="entry name" value="PLDc_vPLD1_2_yPLD_like_1"/>
    <property type="match status" value="1"/>
</dbReference>
<feature type="domain" description="PLD phosphodiesterase" evidence="13">
    <location>
        <begin position="933"/>
        <end position="960"/>
    </location>
</feature>
<feature type="region of interest" description="Disordered" evidence="11">
    <location>
        <begin position="1392"/>
        <end position="1509"/>
    </location>
</feature>
<feature type="compositionally biased region" description="Basic and acidic residues" evidence="11">
    <location>
        <begin position="1"/>
        <end position="26"/>
    </location>
</feature>
<dbReference type="SMART" id="SM00155">
    <property type="entry name" value="PLDc"/>
    <property type="match status" value="2"/>
</dbReference>
<gene>
    <name evidence="14" type="ORF">SISSUDRAFT_1127342</name>
</gene>
<feature type="compositionally biased region" description="Basic and acidic residues" evidence="11">
    <location>
        <begin position="1485"/>
        <end position="1502"/>
    </location>
</feature>
<dbReference type="GO" id="GO:0009395">
    <property type="term" value="P:phospholipid catabolic process"/>
    <property type="evidence" value="ECO:0007669"/>
    <property type="project" value="TreeGrafter"/>
</dbReference>
<feature type="compositionally biased region" description="Basic and acidic residues" evidence="11">
    <location>
        <begin position="1666"/>
        <end position="1687"/>
    </location>
</feature>
<keyword evidence="6" id="KW-0442">Lipid degradation</keyword>
<keyword evidence="4" id="KW-0677">Repeat</keyword>
<dbReference type="CDD" id="cd09141">
    <property type="entry name" value="PLDc_vPLD1_2_yPLD_like_2"/>
    <property type="match status" value="1"/>
</dbReference>
<comment type="similarity">
    <text evidence="2">Belongs to the phospholipase D family.</text>
</comment>
<dbReference type="PANTHER" id="PTHR18896:SF76">
    <property type="entry name" value="PHOSPHOLIPASE"/>
    <property type="match status" value="1"/>
</dbReference>
<dbReference type="SUPFAM" id="SSF56024">
    <property type="entry name" value="Phospholipase D/nuclease"/>
    <property type="match status" value="2"/>
</dbReference>
<dbReference type="InterPro" id="IPR036871">
    <property type="entry name" value="PX_dom_sf"/>
</dbReference>
<feature type="domain" description="PH" evidence="12">
    <location>
        <begin position="771"/>
        <end position="805"/>
    </location>
</feature>
<feature type="compositionally biased region" description="Acidic residues" evidence="11">
    <location>
        <begin position="85"/>
        <end position="101"/>
    </location>
</feature>
<dbReference type="SUPFAM" id="SSF64268">
    <property type="entry name" value="PX domain"/>
    <property type="match status" value="1"/>
</dbReference>
<dbReference type="PROSITE" id="PS50003">
    <property type="entry name" value="PH_DOMAIN"/>
    <property type="match status" value="1"/>
</dbReference>
<feature type="compositionally biased region" description="Basic and acidic residues" evidence="11">
    <location>
        <begin position="600"/>
        <end position="624"/>
    </location>
</feature>
<feature type="compositionally biased region" description="Low complexity" evidence="11">
    <location>
        <begin position="686"/>
        <end position="707"/>
    </location>
</feature>
<evidence type="ECO:0000256" key="1">
    <source>
        <dbReference type="ARBA" id="ARBA00000798"/>
    </source>
</evidence>
<feature type="region of interest" description="Disordered" evidence="11">
    <location>
        <begin position="1"/>
        <end position="103"/>
    </location>
</feature>
<dbReference type="STRING" id="1314776.A0A166F5Z9"/>
<dbReference type="FunFam" id="3.30.870.10:FF:000011">
    <property type="entry name" value="Phospholipase"/>
    <property type="match status" value="1"/>
</dbReference>
<feature type="compositionally biased region" description="Polar residues" evidence="11">
    <location>
        <begin position="171"/>
        <end position="182"/>
    </location>
</feature>
<dbReference type="InterPro" id="IPR025202">
    <property type="entry name" value="PLD-like_dom"/>
</dbReference>
<dbReference type="PROSITE" id="PS50035">
    <property type="entry name" value="PLD"/>
    <property type="match status" value="2"/>
</dbReference>
<dbReference type="EC" id="3.1.4.4" evidence="3"/>
<feature type="region of interest" description="Disordered" evidence="11">
    <location>
        <begin position="1600"/>
        <end position="1687"/>
    </location>
</feature>
<evidence type="ECO:0000256" key="10">
    <source>
        <dbReference type="ARBA" id="ARBA00079280"/>
    </source>
</evidence>
<evidence type="ECO:0000256" key="6">
    <source>
        <dbReference type="ARBA" id="ARBA00022963"/>
    </source>
</evidence>
<dbReference type="InterPro" id="IPR001736">
    <property type="entry name" value="PLipase_D/transphosphatidylase"/>
</dbReference>
<dbReference type="Gene3D" id="3.30.1520.10">
    <property type="entry name" value="Phox-like domain"/>
    <property type="match status" value="1"/>
</dbReference>
<name>A0A166F5Z9_9AGAM</name>
<dbReference type="InterPro" id="IPR001849">
    <property type="entry name" value="PH_domain"/>
</dbReference>
<evidence type="ECO:0000259" key="13">
    <source>
        <dbReference type="PROSITE" id="PS50035"/>
    </source>
</evidence>
<protein>
    <recommendedName>
        <fullName evidence="9">Phospholipase D1</fullName>
        <ecNumber evidence="3">3.1.4.4</ecNumber>
    </recommendedName>
    <alternativeName>
        <fullName evidence="8">Choline phosphatase 1</fullName>
    </alternativeName>
    <alternativeName>
        <fullName evidence="10">Phosphatidylcholine-hydrolyzing phospholipase D1</fullName>
    </alternativeName>
</protein>
<comment type="catalytic activity">
    <reaction evidence="1">
        <text>a 1,2-diacyl-sn-glycero-3-phosphocholine + H2O = a 1,2-diacyl-sn-glycero-3-phosphate + choline + H(+)</text>
        <dbReference type="Rhea" id="RHEA:14445"/>
        <dbReference type="ChEBI" id="CHEBI:15354"/>
        <dbReference type="ChEBI" id="CHEBI:15377"/>
        <dbReference type="ChEBI" id="CHEBI:15378"/>
        <dbReference type="ChEBI" id="CHEBI:57643"/>
        <dbReference type="ChEBI" id="CHEBI:58608"/>
        <dbReference type="EC" id="3.1.4.4"/>
    </reaction>
</comment>
<keyword evidence="5" id="KW-0378">Hydrolase</keyword>
<feature type="region of interest" description="Disordered" evidence="11">
    <location>
        <begin position="653"/>
        <end position="769"/>
    </location>
</feature>
<feature type="compositionally biased region" description="Low complexity" evidence="11">
    <location>
        <begin position="246"/>
        <end position="259"/>
    </location>
</feature>
<proteinExistence type="inferred from homology"/>
<feature type="compositionally biased region" description="Basic and acidic residues" evidence="11">
    <location>
        <begin position="1329"/>
        <end position="1342"/>
    </location>
</feature>
<evidence type="ECO:0000256" key="3">
    <source>
        <dbReference type="ARBA" id="ARBA00012027"/>
    </source>
</evidence>
<accession>A0A166F5Z9</accession>
<organism evidence="14 15">
    <name type="scientific">Sistotremastrum suecicum HHB10207 ss-3</name>
    <dbReference type="NCBI Taxonomy" id="1314776"/>
    <lineage>
        <taxon>Eukaryota</taxon>
        <taxon>Fungi</taxon>
        <taxon>Dikarya</taxon>
        <taxon>Basidiomycota</taxon>
        <taxon>Agaricomycotina</taxon>
        <taxon>Agaricomycetes</taxon>
        <taxon>Sistotremastrales</taxon>
        <taxon>Sistotremastraceae</taxon>
        <taxon>Sistotremastrum</taxon>
    </lineage>
</organism>
<evidence type="ECO:0000256" key="9">
    <source>
        <dbReference type="ARBA" id="ARBA00074658"/>
    </source>
</evidence>
<feature type="region of interest" description="Disordered" evidence="11">
    <location>
        <begin position="153"/>
        <end position="259"/>
    </location>
</feature>
<dbReference type="CDD" id="cd06093">
    <property type="entry name" value="PX_domain"/>
    <property type="match status" value="1"/>
</dbReference>
<sequence>MSLADVIHDTVDKLKGDPETEQDRDSAPGPSSSKKSPNNYPSPSLGNGETSPESRRRRAPATPTGIPTALNDAFLRHGDSGYDDKLDDEEEKPKEDEDEYDGREFAKAIYDFKGGLDANDPEQIKKQREAIERRSREQKRESLGRKLLSYVDLSDSPTDEHHGSGLGFMRTLSSSGSSQQNRDLGEGGSHSWKLLRSPSLPPSNVSSAKMARSRSHPPILTVMESEDGTMSNPSERGHNSAPGVDNTNSTENNEGSEITPAQRWARLRALLPRALTHSPTTPHPELHAAINPFSVNVADELLVGGLSTLMLKMWFERDEAGHRRVPVLFHRLRVRVSDSLHPTHNQKAVFRIECEYANGAARWVVYRQLRDFVTLHTHYRLSNAYNRNVDALPEFPKTSLPYFRFLAREKESEGQDHHDFTSLISRGKGKEGEGKEKGGLGMDRAEFAGLQRNAIEKYLISLIRAVMFHPTSNRLAKFLEISALSINLAQSGGSQAKAGMLRIHNVGFPGGGGGSWARKSVGWAEKRKMKWSAVRESYLVVVEDPGELTIWDVFLLDSEFRIERPKRYYRQGFNLLREKKSNMGEVIDVAQGHIEEEGEEHERHKAEEDGRDYDAEHSHSKEMIRSHSEHHLANIGRSLRGVKHALGKVFHLGHGAHPHQHHHHHHDNGHTSSDPGPSTAGGRGRSGSTSSSSSSSSASSDSRAGSPLLDPSTHLNAMAKPKKRELEEERQASGDNPDGDAEGDNPNRDVLEEDWKKEKKAQKKKEKDVSKHTFFLVNSQLRVKVSSKNERQMQQWITALERTAAASHWAGTNRFGSFAPIRLNVAAQWLVDGRDYFWNLSRAILLAKERIYIHDWWISPEVYLRRPGKENYRLDKLLKRKAEEGVKIYIIIYKEVSSRTTPVDSNYTKQMLTGLHPNIMVQRSPSHFQTGTFYWAHHEKLCVIDEAIAFMGGFDLCFGRWDTPQHVLIDDPDHADGPQIWPGKDYSNGRVTDFHTLNKPEEDMYDRTKVPRMPWHDVGMQVVGQPARDLCRHFIQRWNFLLRIKNHNRVMPFLIPPAEFSHRELVKHGLRGTCEMQICRSAGPWSMGTPMKIEHSIQNAYLKAIQLSDHFVYIENQFFITSTTVNDVKVENKIGDALVHRIIRAHREGTPWKACVVIPLLPGFPMPVDHSDASALRIILECQNRTISRGPNSIFGRLRKEGIDPDDYIVFFSLRGWGKLKGDVLTTEQVYIHGKVCIVDDRLAIIGSANINERSQRGDRDSELAAIIRDTDMIDSTMAGKPYKVGRFAHTLRIRLMREHLGVDVDSMYEEDLMSSEPKKEEFEQEAWDPNKEQRKQDEDGVTHITQGKQHTPKGILFDTFKDGASQALHGTFEAKDKDIGILARKAGIKPHGIDNTASEKALEDERTTFDREGNKVEGFASSQVPTLEEKTVAEHRPPQEQSNSKPDLPHSQSNGSHPSATNGTPPEATTEDGSGEKFGAPADASKDKATDDQFPHARSGVDDPDAQEKAAISARKLLRRHLSARLGQKQFSLPVPRPEIDPNGFGDPISEKFWDNVWVATAVHNTEVYRKVFHAVPDDLVTTWKQYKDFILHHERLSKPAKDATSKPEPVGRVPSEAGSENDPGARSNLETQADDEANPSRSKESLAAKKDEGSSPPTSSANHKSPDMHDSRNRKPTKADEPFEQWEKDEMEEFLADVRGHLVLYSNRFLEGEDVANNFLFNADRLLPMPIYD</sequence>
<dbReference type="Gene3D" id="3.30.870.10">
    <property type="entry name" value="Endonuclease Chain A"/>
    <property type="match status" value="2"/>
</dbReference>
<dbReference type="InterPro" id="IPR015679">
    <property type="entry name" value="PLipase_D_fam"/>
</dbReference>
<evidence type="ECO:0000313" key="14">
    <source>
        <dbReference type="EMBL" id="KZT40317.1"/>
    </source>
</evidence>
<feature type="compositionally biased region" description="Low complexity" evidence="11">
    <location>
        <begin position="27"/>
        <end position="44"/>
    </location>
</feature>
<feature type="compositionally biased region" description="Polar residues" evidence="11">
    <location>
        <begin position="1440"/>
        <end position="1465"/>
    </location>
</feature>
<feature type="compositionally biased region" description="Basic and acidic residues" evidence="11">
    <location>
        <begin position="1428"/>
        <end position="1439"/>
    </location>
</feature>
<dbReference type="OrthoDB" id="14911at2759"/>
<evidence type="ECO:0000256" key="4">
    <source>
        <dbReference type="ARBA" id="ARBA00022737"/>
    </source>
</evidence>
<dbReference type="GO" id="GO:0035091">
    <property type="term" value="F:phosphatidylinositol binding"/>
    <property type="evidence" value="ECO:0007669"/>
    <property type="project" value="InterPro"/>
</dbReference>
<feature type="region of interest" description="Disordered" evidence="11">
    <location>
        <begin position="414"/>
        <end position="438"/>
    </location>
</feature>
<feature type="compositionally biased region" description="Basic and acidic residues" evidence="11">
    <location>
        <begin position="74"/>
        <end position="84"/>
    </location>
</feature>
<dbReference type="GO" id="GO:0004630">
    <property type="term" value="F:phospholipase D activity"/>
    <property type="evidence" value="ECO:0007669"/>
    <property type="project" value="UniProtKB-EC"/>
</dbReference>
<dbReference type="EMBL" id="KV428034">
    <property type="protein sequence ID" value="KZT40317.1"/>
    <property type="molecule type" value="Genomic_DNA"/>
</dbReference>
<evidence type="ECO:0000256" key="8">
    <source>
        <dbReference type="ARBA" id="ARBA00042228"/>
    </source>
</evidence>
<evidence type="ECO:0000256" key="11">
    <source>
        <dbReference type="SAM" id="MobiDB-lite"/>
    </source>
</evidence>
<dbReference type="Pfam" id="PF13091">
    <property type="entry name" value="PLDc_2"/>
    <property type="match status" value="1"/>
</dbReference>
<feature type="compositionally biased region" description="Basic and acidic residues" evidence="11">
    <location>
        <begin position="428"/>
        <end position="438"/>
    </location>
</feature>
<keyword evidence="15" id="KW-1185">Reference proteome</keyword>
<reference evidence="14 15" key="1">
    <citation type="journal article" date="2016" name="Mol. Biol. Evol.">
        <title>Comparative Genomics of Early-Diverging Mushroom-Forming Fungi Provides Insights into the Origins of Lignocellulose Decay Capabilities.</title>
        <authorList>
            <person name="Nagy L.G."/>
            <person name="Riley R."/>
            <person name="Tritt A."/>
            <person name="Adam C."/>
            <person name="Daum C."/>
            <person name="Floudas D."/>
            <person name="Sun H."/>
            <person name="Yadav J.S."/>
            <person name="Pangilinan J."/>
            <person name="Larsson K.H."/>
            <person name="Matsuura K."/>
            <person name="Barry K."/>
            <person name="Labutti K."/>
            <person name="Kuo R."/>
            <person name="Ohm R.A."/>
            <person name="Bhattacharya S.S."/>
            <person name="Shirouzu T."/>
            <person name="Yoshinaga Y."/>
            <person name="Martin F.M."/>
            <person name="Grigoriev I.V."/>
            <person name="Hibbett D.S."/>
        </authorList>
    </citation>
    <scope>NUCLEOTIDE SEQUENCE [LARGE SCALE GENOMIC DNA]</scope>
    <source>
        <strain evidence="14 15">HHB10207 ss-3</strain>
    </source>
</reference>
<feature type="domain" description="PLD phosphodiesterase" evidence="13">
    <location>
        <begin position="1228"/>
        <end position="1255"/>
    </location>
</feature>